<comment type="caution">
    <text evidence="2">The sequence shown here is derived from an EMBL/GenBank/DDBJ whole genome shotgun (WGS) entry which is preliminary data.</text>
</comment>
<evidence type="ECO:0000313" key="3">
    <source>
        <dbReference type="Proteomes" id="UP001501747"/>
    </source>
</evidence>
<evidence type="ECO:0000313" key="2">
    <source>
        <dbReference type="EMBL" id="GAA3996689.1"/>
    </source>
</evidence>
<feature type="domain" description="AB hydrolase-1" evidence="1">
    <location>
        <begin position="18"/>
        <end position="237"/>
    </location>
</feature>
<protein>
    <submittedName>
        <fullName evidence="2">Alpha/beta hydrolase</fullName>
    </submittedName>
</protein>
<dbReference type="SUPFAM" id="SSF53474">
    <property type="entry name" value="alpha/beta-Hydrolases"/>
    <property type="match status" value="1"/>
</dbReference>
<name>A0ABP7RFE9_9PSEU</name>
<dbReference type="EMBL" id="BAABAL010000005">
    <property type="protein sequence ID" value="GAA3996689.1"/>
    <property type="molecule type" value="Genomic_DNA"/>
</dbReference>
<organism evidence="2 3">
    <name type="scientific">Allokutzneria multivorans</name>
    <dbReference type="NCBI Taxonomy" id="1142134"/>
    <lineage>
        <taxon>Bacteria</taxon>
        <taxon>Bacillati</taxon>
        <taxon>Actinomycetota</taxon>
        <taxon>Actinomycetes</taxon>
        <taxon>Pseudonocardiales</taxon>
        <taxon>Pseudonocardiaceae</taxon>
        <taxon>Allokutzneria</taxon>
    </lineage>
</organism>
<dbReference type="Proteomes" id="UP001501747">
    <property type="component" value="Unassembled WGS sequence"/>
</dbReference>
<evidence type="ECO:0000259" key="1">
    <source>
        <dbReference type="Pfam" id="PF12697"/>
    </source>
</evidence>
<gene>
    <name evidence="2" type="ORF">GCM10022247_15830</name>
</gene>
<keyword evidence="3" id="KW-1185">Reference proteome</keyword>
<dbReference type="InterPro" id="IPR000073">
    <property type="entry name" value="AB_hydrolase_1"/>
</dbReference>
<accession>A0ABP7RFE9</accession>
<dbReference type="InterPro" id="IPR029058">
    <property type="entry name" value="AB_hydrolase_fold"/>
</dbReference>
<keyword evidence="2" id="KW-0378">Hydrolase</keyword>
<dbReference type="Gene3D" id="3.40.50.1820">
    <property type="entry name" value="alpha/beta hydrolase"/>
    <property type="match status" value="1"/>
</dbReference>
<dbReference type="RefSeq" id="WP_344872178.1">
    <property type="nucleotide sequence ID" value="NZ_BAABAL010000005.1"/>
</dbReference>
<proteinExistence type="predicted"/>
<reference evidence="3" key="1">
    <citation type="journal article" date="2019" name="Int. J. Syst. Evol. Microbiol.">
        <title>The Global Catalogue of Microorganisms (GCM) 10K type strain sequencing project: providing services to taxonomists for standard genome sequencing and annotation.</title>
        <authorList>
            <consortium name="The Broad Institute Genomics Platform"/>
            <consortium name="The Broad Institute Genome Sequencing Center for Infectious Disease"/>
            <person name="Wu L."/>
            <person name="Ma J."/>
        </authorList>
    </citation>
    <scope>NUCLEOTIDE SEQUENCE [LARGE SCALE GENOMIC DNA]</scope>
    <source>
        <strain evidence="3">JCM 17342</strain>
    </source>
</reference>
<sequence>MDTTILLIGPGLDDGTRTAKLAEHLAGRFRVLTMRRRQYRPELKPGNAPCSIAEEVEDVLELVKDVEGPLVVYGHSSGGIVALEALVAAPSRFTAAVIYEAPVVLGPPLGGEALTRARAALAEGKPGRALAIFMRDTVGLPGWQAWLIGKVVALAPQYRALVPHQIDDLEAIDRLGARLDEYSRVAVPTLLVGGDRSPAHLAQRLDALERALPRADRLVLHKQGHSADVKVPARLAEAISAFVDKAR</sequence>
<dbReference type="GO" id="GO:0016787">
    <property type="term" value="F:hydrolase activity"/>
    <property type="evidence" value="ECO:0007669"/>
    <property type="project" value="UniProtKB-KW"/>
</dbReference>
<dbReference type="Pfam" id="PF12697">
    <property type="entry name" value="Abhydrolase_6"/>
    <property type="match status" value="1"/>
</dbReference>